<dbReference type="InterPro" id="IPR000531">
    <property type="entry name" value="Beta-barrel_TonB"/>
</dbReference>
<dbReference type="AlphaFoldDB" id="A0A256F1W2"/>
<evidence type="ECO:0000256" key="13">
    <source>
        <dbReference type="ARBA" id="ARBA00023170"/>
    </source>
</evidence>
<keyword evidence="5 15" id="KW-1134">Transmembrane beta strand</keyword>
<dbReference type="OrthoDB" id="9760333at2"/>
<keyword evidence="8 17" id="KW-0732">Signal</keyword>
<proteinExistence type="inferred from homology"/>
<evidence type="ECO:0000256" key="11">
    <source>
        <dbReference type="ARBA" id="ARBA00023077"/>
    </source>
</evidence>
<dbReference type="Proteomes" id="UP000215590">
    <property type="component" value="Unassembled WGS sequence"/>
</dbReference>
<dbReference type="InterPro" id="IPR012910">
    <property type="entry name" value="Plug_dom"/>
</dbReference>
<dbReference type="Pfam" id="PF00593">
    <property type="entry name" value="TonB_dep_Rec_b-barrel"/>
    <property type="match status" value="1"/>
</dbReference>
<dbReference type="SUPFAM" id="SSF56935">
    <property type="entry name" value="Porins"/>
    <property type="match status" value="1"/>
</dbReference>
<dbReference type="CDD" id="cd01347">
    <property type="entry name" value="ligand_gated_channel"/>
    <property type="match status" value="1"/>
</dbReference>
<dbReference type="GO" id="GO:0038023">
    <property type="term" value="F:signaling receptor activity"/>
    <property type="evidence" value="ECO:0007669"/>
    <property type="project" value="InterPro"/>
</dbReference>
<gene>
    <name evidence="20" type="ORF">CEV31_3906</name>
</gene>
<keyword evidence="10" id="KW-0406">Ion transport</keyword>
<dbReference type="Pfam" id="PF07715">
    <property type="entry name" value="Plug"/>
    <property type="match status" value="1"/>
</dbReference>
<evidence type="ECO:0000256" key="3">
    <source>
        <dbReference type="ARBA" id="ARBA00021261"/>
    </source>
</evidence>
<dbReference type="GO" id="GO:0009279">
    <property type="term" value="C:cell outer membrane"/>
    <property type="evidence" value="ECO:0007669"/>
    <property type="project" value="UniProtKB-SubCell"/>
</dbReference>
<organism evidence="20 21">
    <name type="scientific">Brucella thiophenivorans</name>
    <dbReference type="NCBI Taxonomy" id="571255"/>
    <lineage>
        <taxon>Bacteria</taxon>
        <taxon>Pseudomonadati</taxon>
        <taxon>Pseudomonadota</taxon>
        <taxon>Alphaproteobacteria</taxon>
        <taxon>Hyphomicrobiales</taxon>
        <taxon>Brucellaceae</taxon>
        <taxon>Brucella/Ochrobactrum group</taxon>
        <taxon>Brucella</taxon>
    </lineage>
</organism>
<feature type="domain" description="TonB-dependent receptor plug" evidence="19">
    <location>
        <begin position="84"/>
        <end position="184"/>
    </location>
</feature>
<evidence type="ECO:0000313" key="21">
    <source>
        <dbReference type="Proteomes" id="UP000215590"/>
    </source>
</evidence>
<dbReference type="NCBIfam" id="TIGR01783">
    <property type="entry name" value="TonB-siderophor"/>
    <property type="match status" value="1"/>
</dbReference>
<evidence type="ECO:0000256" key="17">
    <source>
        <dbReference type="SAM" id="SignalP"/>
    </source>
</evidence>
<dbReference type="InterPro" id="IPR010105">
    <property type="entry name" value="TonB_sidphr_rcpt"/>
</dbReference>
<dbReference type="GO" id="GO:0015344">
    <property type="term" value="F:siderophore uptake transmembrane transporter activity"/>
    <property type="evidence" value="ECO:0007669"/>
    <property type="project" value="TreeGrafter"/>
</dbReference>
<evidence type="ECO:0000256" key="10">
    <source>
        <dbReference type="ARBA" id="ARBA00023065"/>
    </source>
</evidence>
<comment type="similarity">
    <text evidence="2 15 16">Belongs to the TonB-dependent receptor family.</text>
</comment>
<evidence type="ECO:0000256" key="9">
    <source>
        <dbReference type="ARBA" id="ARBA00023004"/>
    </source>
</evidence>
<dbReference type="InterPro" id="IPR036942">
    <property type="entry name" value="Beta-barrel_TonB_sf"/>
</dbReference>
<evidence type="ECO:0000256" key="4">
    <source>
        <dbReference type="ARBA" id="ARBA00022448"/>
    </source>
</evidence>
<evidence type="ECO:0000259" key="19">
    <source>
        <dbReference type="Pfam" id="PF07715"/>
    </source>
</evidence>
<dbReference type="InterPro" id="IPR037066">
    <property type="entry name" value="Plug_dom_sf"/>
</dbReference>
<evidence type="ECO:0000256" key="8">
    <source>
        <dbReference type="ARBA" id="ARBA00022729"/>
    </source>
</evidence>
<evidence type="ECO:0000256" key="1">
    <source>
        <dbReference type="ARBA" id="ARBA00004571"/>
    </source>
</evidence>
<evidence type="ECO:0000256" key="7">
    <source>
        <dbReference type="ARBA" id="ARBA00022692"/>
    </source>
</evidence>
<evidence type="ECO:0000256" key="16">
    <source>
        <dbReference type="RuleBase" id="RU003357"/>
    </source>
</evidence>
<keyword evidence="9" id="KW-0408">Iron</keyword>
<feature type="signal peptide" evidence="17">
    <location>
        <begin position="1"/>
        <end position="39"/>
    </location>
</feature>
<accession>A0A256F1W2</accession>
<keyword evidence="6" id="KW-0410">Iron transport</keyword>
<dbReference type="PROSITE" id="PS52016">
    <property type="entry name" value="TONB_DEPENDENT_REC_3"/>
    <property type="match status" value="1"/>
</dbReference>
<dbReference type="EMBL" id="NNRJ01000065">
    <property type="protein sequence ID" value="OYR08849.1"/>
    <property type="molecule type" value="Genomic_DNA"/>
</dbReference>
<dbReference type="GO" id="GO:0015891">
    <property type="term" value="P:siderophore transport"/>
    <property type="evidence" value="ECO:0007669"/>
    <property type="project" value="InterPro"/>
</dbReference>
<reference evidence="20 21" key="1">
    <citation type="submission" date="2017-07" db="EMBL/GenBank/DDBJ databases">
        <title>Phylogenetic study on the rhizospheric bacterium Ochrobactrum sp. A44.</title>
        <authorList>
            <person name="Krzyzanowska D.M."/>
            <person name="Ossowicki A."/>
            <person name="Rajewska M."/>
            <person name="Maciag T."/>
            <person name="Kaczynski Z."/>
            <person name="Czerwicka M."/>
            <person name="Jafra S."/>
        </authorList>
    </citation>
    <scope>NUCLEOTIDE SEQUENCE [LARGE SCALE GENOMIC DNA]</scope>
    <source>
        <strain evidence="20 21">DSM 7216</strain>
    </source>
</reference>
<evidence type="ECO:0000313" key="20">
    <source>
        <dbReference type="EMBL" id="OYR08849.1"/>
    </source>
</evidence>
<dbReference type="PANTHER" id="PTHR32552:SF68">
    <property type="entry name" value="FERRICHROME OUTER MEMBRANE TRANSPORTER_PHAGE RECEPTOR"/>
    <property type="match status" value="1"/>
</dbReference>
<evidence type="ECO:0000256" key="2">
    <source>
        <dbReference type="ARBA" id="ARBA00009810"/>
    </source>
</evidence>
<protein>
    <recommendedName>
        <fullName evidence="3">Heme transporter BhuA</fullName>
    </recommendedName>
</protein>
<feature type="chain" id="PRO_5012716613" description="Heme transporter BhuA" evidence="17">
    <location>
        <begin position="40"/>
        <end position="728"/>
    </location>
</feature>
<keyword evidence="12 15" id="KW-0472">Membrane</keyword>
<evidence type="ECO:0000256" key="14">
    <source>
        <dbReference type="ARBA" id="ARBA00023237"/>
    </source>
</evidence>
<dbReference type="FunFam" id="2.170.130.10:FF:000001">
    <property type="entry name" value="Catecholate siderophore TonB-dependent receptor"/>
    <property type="match status" value="1"/>
</dbReference>
<comment type="subcellular location">
    <subcellularLocation>
        <location evidence="1 15">Cell outer membrane</location>
        <topology evidence="1 15">Multi-pass membrane protein</topology>
    </subcellularLocation>
</comment>
<keyword evidence="7 15" id="KW-0812">Transmembrane</keyword>
<dbReference type="PANTHER" id="PTHR32552">
    <property type="entry name" value="FERRICHROME IRON RECEPTOR-RELATED"/>
    <property type="match status" value="1"/>
</dbReference>
<keyword evidence="14 15" id="KW-0998">Cell outer membrane</keyword>
<keyword evidence="11 16" id="KW-0798">TonB box</keyword>
<keyword evidence="21" id="KW-1185">Reference proteome</keyword>
<keyword evidence="13 20" id="KW-0675">Receptor</keyword>
<evidence type="ECO:0000256" key="6">
    <source>
        <dbReference type="ARBA" id="ARBA00022496"/>
    </source>
</evidence>
<evidence type="ECO:0000259" key="18">
    <source>
        <dbReference type="Pfam" id="PF00593"/>
    </source>
</evidence>
<dbReference type="Gene3D" id="2.170.130.10">
    <property type="entry name" value="TonB-dependent receptor, plug domain"/>
    <property type="match status" value="1"/>
</dbReference>
<sequence>MPVNHLKSNIGRLPYMSALPYSIPLACAMMALAASSVSAQETNAGIQLQTIVVQDNASSTESVKGYVAKVSSSGTKTDTPILLTPQSVSVVSATEIKDREAQTLADVLAYTPSFTAQPGPFSRVADRFRIRGFDVESGTGGMLRDGMRLQNNSYDGTQEPFGLERVDVVRGAASVLYGQLSPGGFVNGVSKRPTSETLREVSVQGGLHNRKQLTADFSDAITDTLSYRLTFLGRDSDTNVEYMNNDRIYIAPALEWKPDEDTSLTMLGFYQKTSTRFPAALPYEIVEGIGNGPFILDRDTFIGEPDYDRMKTNMGALGYEFTHRFDNDIRFSAKSRYYESDLDWRYMMAQTSAEAVNQVAQTGILARQYSDRHDRAKGFTHDMNVAFDVDTGPLSHSLLVGYDFYDTTYDSDNFRAAAPSIDLNNPVYGASFTVNRDPARNRGAKTTTVQHGIYLQDKITFDERWNVLLGVRHDWADQDFGYHANNQSISRNSEKTTWRAGVVYEAENGLAPYVSYAQSFFPISVAEYVEDMNFSPMTGEQIEAGIRYQPPGTNMLFSAAVYQLDQNNIVTRTLADELTQIGQRRARGFELEAKAELTDYLTMVGSYSYTDARITKSEELLELGQRSENTPYHQAALWMTYDVTQLGIDGLIVGGGVRYTGSTSASGIDKPIPGYTLVDAMVRYEVTKNITLSLNATNLFKEEYAICEFAKCLYGDGREVMVSSSFKW</sequence>
<comment type="caution">
    <text evidence="20">The sequence shown here is derived from an EMBL/GenBank/DDBJ whole genome shotgun (WGS) entry which is preliminary data.</text>
</comment>
<name>A0A256F1W2_9HYPH</name>
<feature type="domain" description="TonB-dependent receptor-like beta-barrel" evidence="18">
    <location>
        <begin position="256"/>
        <end position="699"/>
    </location>
</feature>
<evidence type="ECO:0000256" key="12">
    <source>
        <dbReference type="ARBA" id="ARBA00023136"/>
    </source>
</evidence>
<evidence type="ECO:0000256" key="5">
    <source>
        <dbReference type="ARBA" id="ARBA00022452"/>
    </source>
</evidence>
<keyword evidence="4 15" id="KW-0813">Transport</keyword>
<evidence type="ECO:0000256" key="15">
    <source>
        <dbReference type="PROSITE-ProRule" id="PRU01360"/>
    </source>
</evidence>
<dbReference type="InterPro" id="IPR039426">
    <property type="entry name" value="TonB-dep_rcpt-like"/>
</dbReference>
<dbReference type="Gene3D" id="2.40.170.20">
    <property type="entry name" value="TonB-dependent receptor, beta-barrel domain"/>
    <property type="match status" value="1"/>
</dbReference>